<accession>A0A7S3JKX4</accession>
<evidence type="ECO:0000256" key="8">
    <source>
        <dbReference type="ARBA" id="ARBA00022989"/>
    </source>
</evidence>
<evidence type="ECO:0000259" key="11">
    <source>
        <dbReference type="Pfam" id="PF23321"/>
    </source>
</evidence>
<keyword evidence="5" id="KW-0677">Repeat</keyword>
<keyword evidence="8" id="KW-1133">Transmembrane helix</keyword>
<proteinExistence type="inferred from homology"/>
<dbReference type="GO" id="GO:0016887">
    <property type="term" value="F:ATP hydrolysis activity"/>
    <property type="evidence" value="ECO:0007669"/>
    <property type="project" value="InterPro"/>
</dbReference>
<name>A0A7S3JKX4_9SPIT</name>
<dbReference type="GO" id="GO:0005319">
    <property type="term" value="F:lipid transporter activity"/>
    <property type="evidence" value="ECO:0007669"/>
    <property type="project" value="TreeGrafter"/>
</dbReference>
<feature type="domain" description="ABC transporter" evidence="10">
    <location>
        <begin position="1"/>
        <end position="115"/>
    </location>
</feature>
<dbReference type="InterPro" id="IPR026082">
    <property type="entry name" value="ABCA"/>
</dbReference>
<keyword evidence="3" id="KW-0813">Transport</keyword>
<dbReference type="GO" id="GO:0005524">
    <property type="term" value="F:ATP binding"/>
    <property type="evidence" value="ECO:0007669"/>
    <property type="project" value="UniProtKB-KW"/>
</dbReference>
<dbReference type="InterPro" id="IPR027417">
    <property type="entry name" value="P-loop_NTPase"/>
</dbReference>
<evidence type="ECO:0000256" key="6">
    <source>
        <dbReference type="ARBA" id="ARBA00022741"/>
    </source>
</evidence>
<dbReference type="InterPro" id="IPR003439">
    <property type="entry name" value="ABC_transporter-like_ATP-bd"/>
</dbReference>
<evidence type="ECO:0000256" key="7">
    <source>
        <dbReference type="ARBA" id="ARBA00022840"/>
    </source>
</evidence>
<evidence type="ECO:0000256" key="4">
    <source>
        <dbReference type="ARBA" id="ARBA00022692"/>
    </source>
</evidence>
<evidence type="ECO:0000313" key="12">
    <source>
        <dbReference type="EMBL" id="CAE0356422.1"/>
    </source>
</evidence>
<evidence type="ECO:0000256" key="1">
    <source>
        <dbReference type="ARBA" id="ARBA00004141"/>
    </source>
</evidence>
<evidence type="ECO:0000256" key="3">
    <source>
        <dbReference type="ARBA" id="ARBA00022448"/>
    </source>
</evidence>
<evidence type="ECO:0000256" key="2">
    <source>
        <dbReference type="ARBA" id="ARBA00008869"/>
    </source>
</evidence>
<keyword evidence="6" id="KW-0547">Nucleotide-binding</keyword>
<keyword evidence="9" id="KW-0472">Membrane</keyword>
<gene>
    <name evidence="12" type="ORF">EHAR0213_LOCUS15339</name>
</gene>
<evidence type="ECO:0000259" key="10">
    <source>
        <dbReference type="Pfam" id="PF00005"/>
    </source>
</evidence>
<evidence type="ECO:0000256" key="9">
    <source>
        <dbReference type="ARBA" id="ARBA00023136"/>
    </source>
</evidence>
<dbReference type="PANTHER" id="PTHR19229">
    <property type="entry name" value="ATP-BINDING CASSETTE TRANSPORTER SUBFAMILY A ABCA"/>
    <property type="match status" value="1"/>
</dbReference>
<comment type="subcellular location">
    <subcellularLocation>
        <location evidence="1">Membrane</location>
        <topology evidence="1">Multi-pass membrane protein</topology>
    </subcellularLocation>
</comment>
<feature type="domain" description="ABCA1-4-like C-terminal R2 regulatory" evidence="11">
    <location>
        <begin position="287"/>
        <end position="346"/>
    </location>
</feature>
<dbReference type="AlphaFoldDB" id="A0A7S3JKX4"/>
<evidence type="ECO:0008006" key="13">
    <source>
        <dbReference type="Google" id="ProtNLM"/>
    </source>
</evidence>
<dbReference type="InterPro" id="IPR056264">
    <property type="entry name" value="R2_ABCA1-4-like"/>
</dbReference>
<protein>
    <recommendedName>
        <fullName evidence="13">ABC transporter domain-containing protein</fullName>
    </recommendedName>
</protein>
<keyword evidence="4" id="KW-0812">Transmembrane</keyword>
<dbReference type="GO" id="GO:0016020">
    <property type="term" value="C:membrane"/>
    <property type="evidence" value="ECO:0007669"/>
    <property type="project" value="UniProtKB-SubCell"/>
</dbReference>
<dbReference type="SUPFAM" id="SSF52540">
    <property type="entry name" value="P-loop containing nucleoside triphosphate hydrolases"/>
    <property type="match status" value="1"/>
</dbReference>
<organism evidence="12">
    <name type="scientific">Euplotes harpa</name>
    <dbReference type="NCBI Taxonomy" id="151035"/>
    <lineage>
        <taxon>Eukaryota</taxon>
        <taxon>Sar</taxon>
        <taxon>Alveolata</taxon>
        <taxon>Ciliophora</taxon>
        <taxon>Intramacronucleata</taxon>
        <taxon>Spirotrichea</taxon>
        <taxon>Hypotrichia</taxon>
        <taxon>Euplotida</taxon>
        <taxon>Euplotidae</taxon>
        <taxon>Euplotes</taxon>
    </lineage>
</organism>
<reference evidence="12" key="1">
    <citation type="submission" date="2021-01" db="EMBL/GenBank/DDBJ databases">
        <authorList>
            <person name="Corre E."/>
            <person name="Pelletier E."/>
            <person name="Niang G."/>
            <person name="Scheremetjew M."/>
            <person name="Finn R."/>
            <person name="Kale V."/>
            <person name="Holt S."/>
            <person name="Cochrane G."/>
            <person name="Meng A."/>
            <person name="Brown T."/>
            <person name="Cohen L."/>
        </authorList>
    </citation>
    <scope>NUCLEOTIDE SEQUENCE</scope>
    <source>
        <strain evidence="12">FSP1.4</strain>
    </source>
</reference>
<dbReference type="Pfam" id="PF23321">
    <property type="entry name" value="R1_ABCA1"/>
    <property type="match status" value="1"/>
</dbReference>
<dbReference type="GO" id="GO:0140359">
    <property type="term" value="F:ABC-type transporter activity"/>
    <property type="evidence" value="ECO:0007669"/>
    <property type="project" value="InterPro"/>
</dbReference>
<comment type="similarity">
    <text evidence="2">Belongs to the ABC transporter superfamily. ABCA family.</text>
</comment>
<dbReference type="FunFam" id="3.40.50.300:FF:000335">
    <property type="entry name" value="ATP binding cassette subfamily A member 5"/>
    <property type="match status" value="1"/>
</dbReference>
<dbReference type="CDD" id="cd03263">
    <property type="entry name" value="ABC_subfamily_A"/>
    <property type="match status" value="1"/>
</dbReference>
<evidence type="ECO:0000256" key="5">
    <source>
        <dbReference type="ARBA" id="ARBA00022737"/>
    </source>
</evidence>
<dbReference type="PANTHER" id="PTHR19229:SF36">
    <property type="entry name" value="ATP-BINDING CASSETTE SUB-FAMILY A MEMBER 2"/>
    <property type="match status" value="1"/>
</dbReference>
<keyword evidence="7" id="KW-0067">ATP-binding</keyword>
<sequence length="413" mass="46881">MLTNEIVPTTGQSFIASHNVKSSFAEARKQIGYCPQFDAIFGLMTVREHLEFYSKIKKIPRQFVEDLIKDQLKSMNLEQYEHKLAGTLSGGNKRKLSVAIAMLGNPPVVFLDEPSAGMDPKARRFMWDVISKISTRGGKSAVILTTHSMEEAEALSTTMGIMVSGQFQCFGSKQHIKNKFGVGYQVEIKFRHPSPEAIDKQIEDLNVMSLLRDKFAASYKVETKKNAEVVMVNRDACIGVLRTILNNELVLNEFHDKGFGREIVERLQEQGFYTLKGLIRWEYVMRSNLEALNSLVNEFGSAILLEQYSPRFRYRVPKGDKSVGYFFSFMETLKSKLDIDEYSASQTTLEQIFNGFAREGEEQVSENREFAKESISNKNSAGSPKVVEYGNLNNEIMKPHYGFISKELSDEEE</sequence>
<dbReference type="EMBL" id="HBII01036289">
    <property type="protein sequence ID" value="CAE0356422.1"/>
    <property type="molecule type" value="Transcribed_RNA"/>
</dbReference>
<dbReference type="Gene3D" id="3.40.50.300">
    <property type="entry name" value="P-loop containing nucleotide triphosphate hydrolases"/>
    <property type="match status" value="1"/>
</dbReference>
<dbReference type="Pfam" id="PF00005">
    <property type="entry name" value="ABC_tran"/>
    <property type="match status" value="1"/>
</dbReference>
<dbReference type="InterPro" id="IPR017871">
    <property type="entry name" value="ABC_transporter-like_CS"/>
</dbReference>
<dbReference type="PROSITE" id="PS00211">
    <property type="entry name" value="ABC_TRANSPORTER_1"/>
    <property type="match status" value="1"/>
</dbReference>